<dbReference type="Pfam" id="PF03009">
    <property type="entry name" value="GDPD"/>
    <property type="match status" value="1"/>
</dbReference>
<dbReference type="PROSITE" id="PS51704">
    <property type="entry name" value="GP_PDE"/>
    <property type="match status" value="1"/>
</dbReference>
<dbReference type="PANTHER" id="PTHR46211">
    <property type="entry name" value="GLYCEROPHOSPHORYL DIESTER PHOSPHODIESTERASE"/>
    <property type="match status" value="1"/>
</dbReference>
<dbReference type="GO" id="GO:0006629">
    <property type="term" value="P:lipid metabolic process"/>
    <property type="evidence" value="ECO:0007669"/>
    <property type="project" value="InterPro"/>
</dbReference>
<proteinExistence type="predicted"/>
<feature type="domain" description="GP-PDE" evidence="1">
    <location>
        <begin position="10"/>
        <end position="252"/>
    </location>
</feature>
<dbReference type="Gene3D" id="3.20.20.190">
    <property type="entry name" value="Phosphatidylinositol (PI) phosphodiesterase"/>
    <property type="match status" value="1"/>
</dbReference>
<reference evidence="2" key="2">
    <citation type="submission" date="2023-02" db="EMBL/GenBank/DDBJ databases">
        <title>'Rhodoalgimonas zhirmunskyi' gen. nov., isolated from a red alga.</title>
        <authorList>
            <person name="Nedashkovskaya O.I."/>
            <person name="Otstavnykh N.Y."/>
            <person name="Bystritskaya E.P."/>
            <person name="Balabanova L.A."/>
            <person name="Isaeva M.P."/>
        </authorList>
    </citation>
    <scope>NUCLEOTIDE SEQUENCE</scope>
    <source>
        <strain evidence="2">KCTC 52189</strain>
    </source>
</reference>
<evidence type="ECO:0000313" key="3">
    <source>
        <dbReference type="Proteomes" id="UP001226762"/>
    </source>
</evidence>
<reference evidence="2" key="1">
    <citation type="submission" date="2022-07" db="EMBL/GenBank/DDBJ databases">
        <authorList>
            <person name="Otstavnykh N."/>
            <person name="Isaeva M."/>
            <person name="Bystritskaya E."/>
        </authorList>
    </citation>
    <scope>NUCLEOTIDE SEQUENCE</scope>
    <source>
        <strain evidence="2">KCTC 52189</strain>
    </source>
</reference>
<keyword evidence="3" id="KW-1185">Reference proteome</keyword>
<accession>A0AAE3WDH9</accession>
<name>A0AAE3WDH9_9RHOB</name>
<dbReference type="InterPro" id="IPR017946">
    <property type="entry name" value="PLC-like_Pdiesterase_TIM-brl"/>
</dbReference>
<evidence type="ECO:0000259" key="1">
    <source>
        <dbReference type="PROSITE" id="PS51704"/>
    </source>
</evidence>
<dbReference type="GO" id="GO:0008081">
    <property type="term" value="F:phosphoric diester hydrolase activity"/>
    <property type="evidence" value="ECO:0007669"/>
    <property type="project" value="InterPro"/>
</dbReference>
<comment type="caution">
    <text evidence="2">The sequence shown here is derived from an EMBL/GenBank/DDBJ whole genome shotgun (WGS) entry which is preliminary data.</text>
</comment>
<dbReference type="EMBL" id="JANHAX010000003">
    <property type="protein sequence ID" value="MDQ2090629.1"/>
    <property type="molecule type" value="Genomic_DNA"/>
</dbReference>
<dbReference type="AlphaFoldDB" id="A0AAE3WDH9"/>
<dbReference type="PANTHER" id="PTHR46211:SF1">
    <property type="entry name" value="GLYCEROPHOSPHODIESTER PHOSPHODIESTERASE, CYTOPLASMIC"/>
    <property type="match status" value="1"/>
</dbReference>
<sequence>MPALDPVFLARPIAHRALHDMADARPENSRAAIRAAIAAGYGIEIDLQLSLDGHAMVFHDYDLGRLTPETGPIRQRSAAELAAIPLKHGDGESVPTLEDVLALVAGRAPLLIEIKDQDGAMGSNVGPLEYAAAEALKSYQGPVALMSFNPHAVDVLRQLLPETTRGITTCGYSPLDWPLLSDATCDHLRLIPDYDAVGASFVSHDVKDLHNPRLTELKAHGAHVLTWTVTSPEIEAEARKVAENITFEGYLA</sequence>
<organism evidence="2 3">
    <name type="scientific">Marimonas arenosa</name>
    <dbReference type="NCBI Taxonomy" id="1795305"/>
    <lineage>
        <taxon>Bacteria</taxon>
        <taxon>Pseudomonadati</taxon>
        <taxon>Pseudomonadota</taxon>
        <taxon>Alphaproteobacteria</taxon>
        <taxon>Rhodobacterales</taxon>
        <taxon>Paracoccaceae</taxon>
        <taxon>Marimonas</taxon>
    </lineage>
</organism>
<gene>
    <name evidence="2" type="ORF">NO357_12030</name>
</gene>
<evidence type="ECO:0000313" key="2">
    <source>
        <dbReference type="EMBL" id="MDQ2090629.1"/>
    </source>
</evidence>
<dbReference type="SUPFAM" id="SSF51695">
    <property type="entry name" value="PLC-like phosphodiesterases"/>
    <property type="match status" value="1"/>
</dbReference>
<dbReference type="InterPro" id="IPR030395">
    <property type="entry name" value="GP_PDE_dom"/>
</dbReference>
<dbReference type="RefSeq" id="WP_306736188.1">
    <property type="nucleotide sequence ID" value="NZ_JANHAX010000003.1"/>
</dbReference>
<protein>
    <submittedName>
        <fullName evidence="2">Phosphodiesterase</fullName>
    </submittedName>
</protein>
<dbReference type="Proteomes" id="UP001226762">
    <property type="component" value="Unassembled WGS sequence"/>
</dbReference>